<evidence type="ECO:0000256" key="1">
    <source>
        <dbReference type="SAM" id="MobiDB-lite"/>
    </source>
</evidence>
<accession>A0A016WQ22</accession>
<gene>
    <name evidence="2" type="primary">Acey_s0557.g3387</name>
    <name evidence="2" type="ORF">Y032_0557g3387</name>
</gene>
<keyword evidence="3" id="KW-1185">Reference proteome</keyword>
<comment type="caution">
    <text evidence="2">The sequence shown here is derived from an EMBL/GenBank/DDBJ whole genome shotgun (WGS) entry which is preliminary data.</text>
</comment>
<dbReference type="Proteomes" id="UP000024635">
    <property type="component" value="Unassembled WGS sequence"/>
</dbReference>
<protein>
    <submittedName>
        <fullName evidence="2">Uncharacterized protein</fullName>
    </submittedName>
</protein>
<evidence type="ECO:0000313" key="2">
    <source>
        <dbReference type="EMBL" id="EYC41765.1"/>
    </source>
</evidence>
<feature type="region of interest" description="Disordered" evidence="1">
    <location>
        <begin position="74"/>
        <end position="94"/>
    </location>
</feature>
<dbReference type="AlphaFoldDB" id="A0A016WQ22"/>
<evidence type="ECO:0000313" key="3">
    <source>
        <dbReference type="Proteomes" id="UP000024635"/>
    </source>
</evidence>
<organism evidence="2 3">
    <name type="scientific">Ancylostoma ceylanicum</name>
    <dbReference type="NCBI Taxonomy" id="53326"/>
    <lineage>
        <taxon>Eukaryota</taxon>
        <taxon>Metazoa</taxon>
        <taxon>Ecdysozoa</taxon>
        <taxon>Nematoda</taxon>
        <taxon>Chromadorea</taxon>
        <taxon>Rhabditida</taxon>
        <taxon>Rhabditina</taxon>
        <taxon>Rhabditomorpha</taxon>
        <taxon>Strongyloidea</taxon>
        <taxon>Ancylostomatidae</taxon>
        <taxon>Ancylostomatinae</taxon>
        <taxon>Ancylostoma</taxon>
    </lineage>
</organism>
<dbReference type="EMBL" id="JARK01000157">
    <property type="protein sequence ID" value="EYC41765.1"/>
    <property type="molecule type" value="Genomic_DNA"/>
</dbReference>
<name>A0A016WQ22_9BILA</name>
<reference evidence="3" key="1">
    <citation type="journal article" date="2015" name="Nat. Genet.">
        <title>The genome and transcriptome of the zoonotic hookworm Ancylostoma ceylanicum identify infection-specific gene families.</title>
        <authorList>
            <person name="Schwarz E.M."/>
            <person name="Hu Y."/>
            <person name="Antoshechkin I."/>
            <person name="Miller M.M."/>
            <person name="Sternberg P.W."/>
            <person name="Aroian R.V."/>
        </authorList>
    </citation>
    <scope>NUCLEOTIDE SEQUENCE</scope>
    <source>
        <strain evidence="3">HY135</strain>
    </source>
</reference>
<sequence>MVRILYTTLSIIPCTTLYTALEHALHTKSIALTAAADSKTATLASLSTTVSQYSSRLHAQRRFDSSLITLQGKRSRTTLRATPPRNGRQTLLHY</sequence>
<proteinExistence type="predicted"/>